<protein>
    <submittedName>
        <fullName evidence="1">Uncharacterized protein</fullName>
    </submittedName>
</protein>
<evidence type="ECO:0000313" key="1">
    <source>
        <dbReference type="EMBL" id="SFJ86930.1"/>
    </source>
</evidence>
<accession>A0A1I3UVH6</accession>
<organism evidence="1 2">
    <name type="scientific">Brevibacillus centrosporus</name>
    <dbReference type="NCBI Taxonomy" id="54910"/>
    <lineage>
        <taxon>Bacteria</taxon>
        <taxon>Bacillati</taxon>
        <taxon>Bacillota</taxon>
        <taxon>Bacilli</taxon>
        <taxon>Bacillales</taxon>
        <taxon>Paenibacillaceae</taxon>
        <taxon>Brevibacillus</taxon>
    </lineage>
</organism>
<reference evidence="2" key="1">
    <citation type="submission" date="2016-10" db="EMBL/GenBank/DDBJ databases">
        <authorList>
            <person name="Varghese N."/>
            <person name="Submissions S."/>
        </authorList>
    </citation>
    <scope>NUCLEOTIDE SEQUENCE [LARGE SCALE GENOMIC DNA]</scope>
    <source>
        <strain evidence="2">OK042</strain>
    </source>
</reference>
<gene>
    <name evidence="1" type="ORF">SAMN05518846_106128</name>
</gene>
<dbReference type="Proteomes" id="UP000198915">
    <property type="component" value="Unassembled WGS sequence"/>
</dbReference>
<dbReference type="AlphaFoldDB" id="A0A1I3UVH6"/>
<name>A0A1I3UVH6_9BACL</name>
<proteinExistence type="predicted"/>
<keyword evidence="2" id="KW-1185">Reference proteome</keyword>
<dbReference type="STRING" id="1884381.SAMN05518846_106128"/>
<sequence length="56" mass="6577">MIRLGWKQCLHTFFAGRLLGCEFLADEGYVTQMLEMGQRKAVADFQQVLHDIQIYR</sequence>
<dbReference type="RefSeq" id="WP_175530518.1">
    <property type="nucleotide sequence ID" value="NZ_CP183838.1"/>
</dbReference>
<dbReference type="EMBL" id="FORT01000006">
    <property type="protein sequence ID" value="SFJ86930.1"/>
    <property type="molecule type" value="Genomic_DNA"/>
</dbReference>
<evidence type="ECO:0000313" key="2">
    <source>
        <dbReference type="Proteomes" id="UP000198915"/>
    </source>
</evidence>